<dbReference type="GO" id="GO:0005436">
    <property type="term" value="F:sodium:phosphate symporter activity"/>
    <property type="evidence" value="ECO:0007669"/>
    <property type="project" value="InterPro"/>
</dbReference>
<dbReference type="PANTHER" id="PTHR10010">
    <property type="entry name" value="SOLUTE CARRIER FAMILY 34 SODIUM PHOSPHATE , MEMBER 2-RELATED"/>
    <property type="match status" value="1"/>
</dbReference>
<keyword evidence="10" id="KW-1185">Reference proteome</keyword>
<dbReference type="OrthoDB" id="76259at2759"/>
<evidence type="ECO:0000313" key="9">
    <source>
        <dbReference type="EMBL" id="KAJ8036548.1"/>
    </source>
</evidence>
<sequence>MYPEEDCHRSLDSSFVYTPNETPPNEEAQYGQHLLDRSPRNALSTPPNVDSGTWEKANNEYPPGFNHIIHDSSVLPSLKPKEAKIYIPPEGTHPQDDEEGGEEGEEMESTHSSEDNFWGLAEFDTQFGPKWEDLDCKQRVKRVVVDCFLKPVAVIVLLYFFVCSLDLMSSAFRLLGGREAGQVLADNDLLNNPICGLMLGILVTVLVQSSSTSTSIVVSIVSAGLLQVEQAIFIVMGANIGTSVTNTIVALSQAGDRNQFRRAFGSATIHDMFNWLAVLVLLPLEVATGYLYRLTQLIVDSFHIESKENAKFDLLKKLTKPFTSLIVQLDKKVINKIAVGGADSSESRLLKVYCKKEKQHVIVGGSDVYWNGSNTTDLTTDQSVVTEIVEEGTELCKFHCNYLLAKIDLPEAAIGSILLVVSLVMLCVCLIFMVKILHTLMKGRMAGVIRRTINADFPGCFSVFTGYFAIGVGAVITFMVQSSSVFTSTVTPLVGMGVITLERVYPLTLGANIGTTATGMLAALASSGDSFENGIQIALCHFFFNVSGILLWYPVPVMRKVPLYLAKTLGNTTAKYRWFAILYILVMFFMLPVVVFGLSLAGLLYLIGVGVPFLLLVVFVIVVNILQKKRKHWLPKKLQSWDFLPKWMHSLAPLDNLITRFGPKRCCCGDSGKKEAVSTALTQTSHQIPVVKLQTNICFEGKESCV</sequence>
<evidence type="ECO:0000256" key="1">
    <source>
        <dbReference type="ARBA" id="ARBA00004424"/>
    </source>
</evidence>
<keyword evidence="5 8" id="KW-1133">Transmembrane helix</keyword>
<dbReference type="Proteomes" id="UP001152320">
    <property type="component" value="Chromosome 9"/>
</dbReference>
<feature type="transmembrane region" description="Helical" evidence="8">
    <location>
        <begin position="231"/>
        <end position="251"/>
    </location>
</feature>
<dbReference type="NCBIfam" id="TIGR01013">
    <property type="entry name" value="2a58"/>
    <property type="match status" value="1"/>
</dbReference>
<evidence type="ECO:0000256" key="7">
    <source>
        <dbReference type="SAM" id="MobiDB-lite"/>
    </source>
</evidence>
<keyword evidence="4 8" id="KW-0812">Transmembrane</keyword>
<feature type="region of interest" description="Disordered" evidence="7">
    <location>
        <begin position="85"/>
        <end position="113"/>
    </location>
</feature>
<feature type="compositionally biased region" description="Polar residues" evidence="7">
    <location>
        <begin position="41"/>
        <end position="51"/>
    </location>
</feature>
<evidence type="ECO:0000256" key="5">
    <source>
        <dbReference type="ARBA" id="ARBA00022989"/>
    </source>
</evidence>
<dbReference type="InterPro" id="IPR003841">
    <property type="entry name" value="Na/Pi_transpt"/>
</dbReference>
<feature type="transmembrane region" description="Helical" evidence="8">
    <location>
        <begin position="412"/>
        <end position="434"/>
    </location>
</feature>
<proteinExistence type="inferred from homology"/>
<evidence type="ECO:0000256" key="2">
    <source>
        <dbReference type="ARBA" id="ARBA00005808"/>
    </source>
</evidence>
<dbReference type="AlphaFoldDB" id="A0A9Q1C1J9"/>
<feature type="transmembrane region" description="Helical" evidence="8">
    <location>
        <begin position="604"/>
        <end position="626"/>
    </location>
</feature>
<evidence type="ECO:0000313" key="10">
    <source>
        <dbReference type="Proteomes" id="UP001152320"/>
    </source>
</evidence>
<feature type="region of interest" description="Disordered" evidence="7">
    <location>
        <begin position="1"/>
        <end position="57"/>
    </location>
</feature>
<reference evidence="9" key="1">
    <citation type="submission" date="2021-10" db="EMBL/GenBank/DDBJ databases">
        <title>Tropical sea cucumber genome reveals ecological adaptation and Cuvierian tubules defense mechanism.</title>
        <authorList>
            <person name="Chen T."/>
        </authorList>
    </citation>
    <scope>NUCLEOTIDE SEQUENCE</scope>
    <source>
        <strain evidence="9">Nanhai2018</strain>
        <tissue evidence="9">Muscle</tissue>
    </source>
</reference>
<dbReference type="PANTHER" id="PTHR10010:SF46">
    <property type="entry name" value="SODIUM-DEPENDENT PHOSPHATE TRANSPORT PROTEIN 2B"/>
    <property type="match status" value="1"/>
</dbReference>
<feature type="compositionally biased region" description="Acidic residues" evidence="7">
    <location>
        <begin position="96"/>
        <end position="107"/>
    </location>
</feature>
<organism evidence="9 10">
    <name type="scientific">Holothuria leucospilota</name>
    <name type="common">Black long sea cucumber</name>
    <name type="synonym">Mertensiothuria leucospilota</name>
    <dbReference type="NCBI Taxonomy" id="206669"/>
    <lineage>
        <taxon>Eukaryota</taxon>
        <taxon>Metazoa</taxon>
        <taxon>Echinodermata</taxon>
        <taxon>Eleutherozoa</taxon>
        <taxon>Echinozoa</taxon>
        <taxon>Holothuroidea</taxon>
        <taxon>Aspidochirotacea</taxon>
        <taxon>Aspidochirotida</taxon>
        <taxon>Holothuriidae</taxon>
        <taxon>Holothuria</taxon>
    </lineage>
</organism>
<name>A0A9Q1C1J9_HOLLE</name>
<evidence type="ECO:0000256" key="6">
    <source>
        <dbReference type="ARBA" id="ARBA00023136"/>
    </source>
</evidence>
<dbReference type="Pfam" id="PF02690">
    <property type="entry name" value="Na_Pi_cotrans"/>
    <property type="match status" value="2"/>
</dbReference>
<dbReference type="NCBIfam" id="NF037997">
    <property type="entry name" value="Na_Pi_symport"/>
    <property type="match status" value="1"/>
</dbReference>
<dbReference type="GO" id="GO:0044341">
    <property type="term" value="P:sodium-dependent phosphate transport"/>
    <property type="evidence" value="ECO:0007669"/>
    <property type="project" value="InterPro"/>
</dbReference>
<feature type="transmembrane region" description="Helical" evidence="8">
    <location>
        <begin position="534"/>
        <end position="555"/>
    </location>
</feature>
<comment type="caution">
    <text evidence="9">The sequence shown here is derived from an EMBL/GenBank/DDBJ whole genome shotgun (WGS) entry which is preliminary data.</text>
</comment>
<gene>
    <name evidence="9" type="ORF">HOLleu_20558</name>
</gene>
<comment type="similarity">
    <text evidence="2">Belongs to the SLC34A transporter family.</text>
</comment>
<feature type="transmembrane region" description="Helical" evidence="8">
    <location>
        <begin position="455"/>
        <end position="480"/>
    </location>
</feature>
<keyword evidence="6 8" id="KW-0472">Membrane</keyword>
<keyword evidence="3" id="KW-1003">Cell membrane</keyword>
<dbReference type="EMBL" id="JAIZAY010000009">
    <property type="protein sequence ID" value="KAJ8036548.1"/>
    <property type="molecule type" value="Genomic_DNA"/>
</dbReference>
<protein>
    <submittedName>
        <fullName evidence="9">Sodium-dependent phosphate transport protein 2A</fullName>
    </submittedName>
</protein>
<comment type="subcellular location">
    <subcellularLocation>
        <location evidence="1">Apical cell membrane</location>
        <topology evidence="1">Multi-pass membrane protein</topology>
    </subcellularLocation>
</comment>
<evidence type="ECO:0000256" key="8">
    <source>
        <dbReference type="SAM" id="Phobius"/>
    </source>
</evidence>
<evidence type="ECO:0000256" key="3">
    <source>
        <dbReference type="ARBA" id="ARBA00022475"/>
    </source>
</evidence>
<feature type="compositionally biased region" description="Basic and acidic residues" evidence="7">
    <location>
        <begin position="1"/>
        <end position="11"/>
    </location>
</feature>
<evidence type="ECO:0000256" key="4">
    <source>
        <dbReference type="ARBA" id="ARBA00022692"/>
    </source>
</evidence>
<dbReference type="GO" id="GO:0016324">
    <property type="term" value="C:apical plasma membrane"/>
    <property type="evidence" value="ECO:0007669"/>
    <property type="project" value="UniProtKB-SubCell"/>
</dbReference>
<feature type="transmembrane region" description="Helical" evidence="8">
    <location>
        <begin position="272"/>
        <end position="292"/>
    </location>
</feature>
<feature type="transmembrane region" description="Helical" evidence="8">
    <location>
        <begin position="576"/>
        <end position="598"/>
    </location>
</feature>
<accession>A0A9Q1C1J9</accession>
<feature type="transmembrane region" description="Helical" evidence="8">
    <location>
        <begin position="148"/>
        <end position="168"/>
    </location>
</feature>